<dbReference type="PANTHER" id="PTHR20275">
    <property type="entry name" value="NAD KINASE"/>
    <property type="match status" value="1"/>
</dbReference>
<dbReference type="InterPro" id="IPR016064">
    <property type="entry name" value="NAD/diacylglycerol_kinase_sf"/>
</dbReference>
<dbReference type="SUPFAM" id="SSF111331">
    <property type="entry name" value="NAD kinase/diacylglycerol kinase-like"/>
    <property type="match status" value="1"/>
</dbReference>
<dbReference type="InterPro" id="IPR002504">
    <property type="entry name" value="NADK"/>
</dbReference>
<dbReference type="InterPro" id="IPR017438">
    <property type="entry name" value="ATP-NAD_kinase_N"/>
</dbReference>
<proteinExistence type="predicted"/>
<evidence type="ECO:0000313" key="7">
    <source>
        <dbReference type="Proteomes" id="UP000823896"/>
    </source>
</evidence>
<dbReference type="GO" id="GO:0051287">
    <property type="term" value="F:NAD binding"/>
    <property type="evidence" value="ECO:0007669"/>
    <property type="project" value="UniProtKB-ARBA"/>
</dbReference>
<keyword evidence="2 6" id="KW-0418">Kinase</keyword>
<dbReference type="Pfam" id="PF20143">
    <property type="entry name" value="NAD_kinase_C"/>
    <property type="match status" value="1"/>
</dbReference>
<gene>
    <name evidence="6" type="ORF">H9702_05955</name>
</gene>
<dbReference type="PANTHER" id="PTHR20275:SF0">
    <property type="entry name" value="NAD KINASE"/>
    <property type="match status" value="1"/>
</dbReference>
<evidence type="ECO:0000256" key="3">
    <source>
        <dbReference type="ARBA" id="ARBA00022857"/>
    </source>
</evidence>
<evidence type="ECO:0000313" key="6">
    <source>
        <dbReference type="EMBL" id="HJC36658.1"/>
    </source>
</evidence>
<reference evidence="6" key="1">
    <citation type="journal article" date="2021" name="PeerJ">
        <title>Extensive microbial diversity within the chicken gut microbiome revealed by metagenomics and culture.</title>
        <authorList>
            <person name="Gilroy R."/>
            <person name="Ravi A."/>
            <person name="Getino M."/>
            <person name="Pursley I."/>
            <person name="Horton D.L."/>
            <person name="Alikhan N.F."/>
            <person name="Baker D."/>
            <person name="Gharbi K."/>
            <person name="Hall N."/>
            <person name="Watson M."/>
            <person name="Adriaenssens E.M."/>
            <person name="Foster-Nyarko E."/>
            <person name="Jarju S."/>
            <person name="Secka A."/>
            <person name="Antonio M."/>
            <person name="Oren A."/>
            <person name="Chaudhuri R.R."/>
            <person name="La Ragione R."/>
            <person name="Hildebrand F."/>
            <person name="Pallen M.J."/>
        </authorList>
    </citation>
    <scope>NUCLEOTIDE SEQUENCE</scope>
    <source>
        <strain evidence="6">CHK187-11901</strain>
    </source>
</reference>
<protein>
    <submittedName>
        <fullName evidence="6">NAD(+)/NADH kinase</fullName>
    </submittedName>
</protein>
<comment type="catalytic activity">
    <reaction evidence="5">
        <text>NAD(+) + ATP = ADP + NADP(+) + H(+)</text>
        <dbReference type="Rhea" id="RHEA:18629"/>
        <dbReference type="ChEBI" id="CHEBI:15378"/>
        <dbReference type="ChEBI" id="CHEBI:30616"/>
        <dbReference type="ChEBI" id="CHEBI:57540"/>
        <dbReference type="ChEBI" id="CHEBI:58349"/>
        <dbReference type="ChEBI" id="CHEBI:456216"/>
        <dbReference type="EC" id="2.7.1.23"/>
    </reaction>
</comment>
<accession>A0A9D2SUX3</accession>
<reference evidence="6" key="2">
    <citation type="submission" date="2021-04" db="EMBL/GenBank/DDBJ databases">
        <authorList>
            <person name="Gilroy R."/>
        </authorList>
    </citation>
    <scope>NUCLEOTIDE SEQUENCE</scope>
    <source>
        <strain evidence="6">CHK187-11901</strain>
    </source>
</reference>
<dbReference type="AlphaFoldDB" id="A0A9D2SUX3"/>
<dbReference type="GO" id="GO:0005524">
    <property type="term" value="F:ATP binding"/>
    <property type="evidence" value="ECO:0007669"/>
    <property type="project" value="UniProtKB-ARBA"/>
</dbReference>
<sequence length="257" mass="29193">MRYTVVCRQDGNTQSVAERVRSTLDSAGWIHCEDDPQLVICIGGDGTLLYGVHQYMHSVNDLMFLGIHTGTLGFFTDYTQDELDLCLNDLLHKKPQIFSSRLLKIEVDTIRDPFYALNEMRVENVIHSQSTDIYVDDEFFESCRGSGICLSTQAGSTALNRSLKGAVIDSGLSVMQLAEITPIQHSKHRSLGNPYIMMESRKVRIVSDDFQTALLGYDHKSVPLLNAREVRAAMSDKLVHFARYRQYSYLKRLKNLY</sequence>
<evidence type="ECO:0000256" key="5">
    <source>
        <dbReference type="ARBA" id="ARBA00047925"/>
    </source>
</evidence>
<organism evidence="6 7">
    <name type="scientific">Candidatus Merdibacter merdavium</name>
    <dbReference type="NCBI Taxonomy" id="2838692"/>
    <lineage>
        <taxon>Bacteria</taxon>
        <taxon>Bacillati</taxon>
        <taxon>Bacillota</taxon>
        <taxon>Erysipelotrichia</taxon>
        <taxon>Erysipelotrichales</taxon>
        <taxon>Erysipelotrichaceae</taxon>
        <taxon>Merdibacter</taxon>
    </lineage>
</organism>
<evidence type="ECO:0000256" key="2">
    <source>
        <dbReference type="ARBA" id="ARBA00022777"/>
    </source>
</evidence>
<keyword evidence="1" id="KW-0808">Transferase</keyword>
<dbReference type="Gene3D" id="2.60.200.30">
    <property type="entry name" value="Probable inorganic polyphosphate/atp-NAD kinase, domain 2"/>
    <property type="match status" value="1"/>
</dbReference>
<name>A0A9D2SUX3_9FIRM</name>
<evidence type="ECO:0000256" key="1">
    <source>
        <dbReference type="ARBA" id="ARBA00022679"/>
    </source>
</evidence>
<keyword evidence="3" id="KW-0521">NADP</keyword>
<dbReference type="Gene3D" id="3.40.50.10330">
    <property type="entry name" value="Probable inorganic polyphosphate/atp-NAD kinase, domain 1"/>
    <property type="match status" value="1"/>
</dbReference>
<dbReference type="Pfam" id="PF01513">
    <property type="entry name" value="NAD_kinase"/>
    <property type="match status" value="1"/>
</dbReference>
<dbReference type="EMBL" id="DWWM01000039">
    <property type="protein sequence ID" value="HJC36658.1"/>
    <property type="molecule type" value="Genomic_DNA"/>
</dbReference>
<comment type="caution">
    <text evidence="6">The sequence shown here is derived from an EMBL/GenBank/DDBJ whole genome shotgun (WGS) entry which is preliminary data.</text>
</comment>
<dbReference type="GO" id="GO:0006741">
    <property type="term" value="P:NADP+ biosynthetic process"/>
    <property type="evidence" value="ECO:0007669"/>
    <property type="project" value="InterPro"/>
</dbReference>
<dbReference type="GO" id="GO:0003951">
    <property type="term" value="F:NAD+ kinase activity"/>
    <property type="evidence" value="ECO:0007669"/>
    <property type="project" value="UniProtKB-EC"/>
</dbReference>
<dbReference type="InterPro" id="IPR017437">
    <property type="entry name" value="ATP-NAD_kinase_PpnK-typ_C"/>
</dbReference>
<evidence type="ECO:0000256" key="4">
    <source>
        <dbReference type="ARBA" id="ARBA00023027"/>
    </source>
</evidence>
<keyword evidence="4" id="KW-0520">NAD</keyword>
<dbReference type="Proteomes" id="UP000823896">
    <property type="component" value="Unassembled WGS sequence"/>
</dbReference>
<dbReference type="GO" id="GO:0019674">
    <property type="term" value="P:NAD+ metabolic process"/>
    <property type="evidence" value="ECO:0007669"/>
    <property type="project" value="InterPro"/>
</dbReference>